<evidence type="ECO:0000313" key="2">
    <source>
        <dbReference type="EMBL" id="MBK1894904.1"/>
    </source>
</evidence>
<accession>A0ABS1FRL7</accession>
<gene>
    <name evidence="2" type="ORF">JHL15_03945</name>
</gene>
<dbReference type="PROSITE" id="PS51257">
    <property type="entry name" value="PROKAR_LIPOPROTEIN"/>
    <property type="match status" value="1"/>
</dbReference>
<dbReference type="Proteomes" id="UP000628669">
    <property type="component" value="Unassembled WGS sequence"/>
</dbReference>
<keyword evidence="1" id="KW-0732">Signal</keyword>
<name>A0ABS1FRL7_9FLAO</name>
<comment type="caution">
    <text evidence="2">The sequence shown here is derived from an EMBL/GenBank/DDBJ whole genome shotgun (WGS) entry which is preliminary data.</text>
</comment>
<feature type="chain" id="PRO_5045166049" evidence="1">
    <location>
        <begin position="20"/>
        <end position="400"/>
    </location>
</feature>
<dbReference type="EMBL" id="JAENHK010000001">
    <property type="protein sequence ID" value="MBK1894904.1"/>
    <property type="molecule type" value="Genomic_DNA"/>
</dbReference>
<keyword evidence="3" id="KW-1185">Reference proteome</keyword>
<proteinExistence type="predicted"/>
<protein>
    <submittedName>
        <fullName evidence="2">Uncharacterized protein</fullName>
    </submittedName>
</protein>
<sequence>MKKNYLLMVMGLIAGSLFYSCSSELESENVKSQDVSLAKRGSKDSPCDYFNSAVESSMLSGVKAVYLDNGIAGTCKNNILIFPTLKSYEEAILILDKKIEENNNGFDQQTGNMTDVKADDYAELISFDENKPLIDFERELNLCSLREYLSGLDDNWLSQQKDNTWDLNTSPDEYYIDDDTERTLLSFGSEFIVGDCKNGYTLYKRYDWGYVSFPITDIGTTSEVLTILNDITNPTQQPINIDGATQDQVVAGLKPYREVKYTITATNPTNSQTGQCRGQVKNKGQHVFNAQRRIVWKHKLKDARFPNTPGTTLMKTYTRSYRKKDGGWKKFRATIFTGYYGKTAKPIQCTDVGDEPLTGKEKRRKKLKERSYIIGNVSVKKNVFFSVHKQEGNSYQNEVY</sequence>
<reference evidence="3" key="1">
    <citation type="submission" date="2021-01" db="EMBL/GenBank/DDBJ databases">
        <title>Genome public.</title>
        <authorList>
            <person name="Liu C."/>
            <person name="Sun Q."/>
        </authorList>
    </citation>
    <scope>NUCLEOTIDE SEQUENCE [LARGE SCALE GENOMIC DNA]</scope>
    <source>
        <strain evidence="3">YIM B02567</strain>
    </source>
</reference>
<evidence type="ECO:0000256" key="1">
    <source>
        <dbReference type="SAM" id="SignalP"/>
    </source>
</evidence>
<dbReference type="RefSeq" id="WP_200243056.1">
    <property type="nucleotide sequence ID" value="NZ_JAENHK010000001.1"/>
</dbReference>
<organism evidence="2 3">
    <name type="scientific">Chryseobacterium paridis</name>
    <dbReference type="NCBI Taxonomy" id="2800328"/>
    <lineage>
        <taxon>Bacteria</taxon>
        <taxon>Pseudomonadati</taxon>
        <taxon>Bacteroidota</taxon>
        <taxon>Flavobacteriia</taxon>
        <taxon>Flavobacteriales</taxon>
        <taxon>Weeksellaceae</taxon>
        <taxon>Chryseobacterium group</taxon>
        <taxon>Chryseobacterium</taxon>
    </lineage>
</organism>
<evidence type="ECO:0000313" key="3">
    <source>
        <dbReference type="Proteomes" id="UP000628669"/>
    </source>
</evidence>
<feature type="signal peptide" evidence="1">
    <location>
        <begin position="1"/>
        <end position="19"/>
    </location>
</feature>